<dbReference type="PROSITE" id="PS00028">
    <property type="entry name" value="ZINC_FINGER_C2H2_1"/>
    <property type="match status" value="1"/>
</dbReference>
<dbReference type="InterPro" id="IPR036236">
    <property type="entry name" value="Znf_C2H2_sf"/>
</dbReference>
<keyword evidence="1 4" id="KW-0863">Zinc-finger</keyword>
<feature type="domain" description="C2H2-type" evidence="3">
    <location>
        <begin position="238"/>
        <end position="265"/>
    </location>
</feature>
<evidence type="ECO:0000256" key="2">
    <source>
        <dbReference type="SAM" id="MobiDB-lite"/>
    </source>
</evidence>
<keyword evidence="5" id="KW-1185">Reference proteome</keyword>
<dbReference type="SMART" id="SM00355">
    <property type="entry name" value="ZnF_C2H2"/>
    <property type="match status" value="2"/>
</dbReference>
<evidence type="ECO:0000313" key="4">
    <source>
        <dbReference type="EMBL" id="QBM85901.1"/>
    </source>
</evidence>
<gene>
    <name evidence="4" type="primary">MPUL0A05320</name>
    <name evidence="4" type="ORF">METSCH_A05320</name>
</gene>
<dbReference type="Gene3D" id="3.30.160.60">
    <property type="entry name" value="Classic Zinc Finger"/>
    <property type="match status" value="1"/>
</dbReference>
<proteinExistence type="predicted"/>
<keyword evidence="1 4" id="KW-0862">Zinc</keyword>
<dbReference type="Proteomes" id="UP000292447">
    <property type="component" value="Chromosome I"/>
</dbReference>
<name>A0A4P6XJS1_9ASCO</name>
<dbReference type="EMBL" id="CP034456">
    <property type="protein sequence ID" value="QBM85901.1"/>
    <property type="molecule type" value="Genomic_DNA"/>
</dbReference>
<reference evidence="5" key="1">
    <citation type="submission" date="2019-03" db="EMBL/GenBank/DDBJ databases">
        <title>Snf2 controls pulcherriminic acid biosynthesis and connects pigmentation and antifungal activity of the yeast Metschnikowia pulcherrima.</title>
        <authorList>
            <person name="Gore-Lloyd D."/>
            <person name="Sumann I."/>
            <person name="Brachmann A.O."/>
            <person name="Schneeberger K."/>
            <person name="Ortiz-Merino R.A."/>
            <person name="Moreno-Beltran M."/>
            <person name="Schlaefli M."/>
            <person name="Kirner P."/>
            <person name="Santos Kron A."/>
            <person name="Wolfe K.H."/>
            <person name="Piel J."/>
            <person name="Ahrens C.H."/>
            <person name="Henk D."/>
            <person name="Freimoser F.M."/>
        </authorList>
    </citation>
    <scope>NUCLEOTIDE SEQUENCE [LARGE SCALE GENOMIC DNA]</scope>
    <source>
        <strain evidence="5">APC 1.2</strain>
    </source>
</reference>
<dbReference type="AlphaFoldDB" id="A0A4P6XJS1"/>
<dbReference type="PROSITE" id="PS50157">
    <property type="entry name" value="ZINC_FINGER_C2H2_2"/>
    <property type="match status" value="1"/>
</dbReference>
<organism evidence="4 5">
    <name type="scientific">Metschnikowia aff. pulcherrima</name>
    <dbReference type="NCBI Taxonomy" id="2163413"/>
    <lineage>
        <taxon>Eukaryota</taxon>
        <taxon>Fungi</taxon>
        <taxon>Dikarya</taxon>
        <taxon>Ascomycota</taxon>
        <taxon>Saccharomycotina</taxon>
        <taxon>Pichiomycetes</taxon>
        <taxon>Metschnikowiaceae</taxon>
        <taxon>Metschnikowia</taxon>
    </lineage>
</organism>
<dbReference type="GO" id="GO:0008270">
    <property type="term" value="F:zinc ion binding"/>
    <property type="evidence" value="ECO:0007669"/>
    <property type="project" value="UniProtKB-KW"/>
</dbReference>
<keyword evidence="1 4" id="KW-0479">Metal-binding</keyword>
<evidence type="ECO:0000256" key="1">
    <source>
        <dbReference type="PROSITE-ProRule" id="PRU00042"/>
    </source>
</evidence>
<dbReference type="STRING" id="2163413.A0A4P6XJS1"/>
<sequence>MSNKVECRLPPINTLALEFPLLLPQPSIGGNRHTHGLLSPLLAAQSITQAPFIALSHGLVSGPSGNFYNQAFLPPAIYTSSGQQTPPFSGLQPVPSAGNYTGLAEYTHQLKPTAYGGVSPLSAAFAAQNGFPGIAPSQASFAPLIQQPLPSNSRRLLLPSPLADTKNGFKRPSFGGETAVFRERHIEPAPLPPADATRSPEPRDTKRRKKRQCPECHLYFLNLATHKLTHLNPTARPHVCDVCNRGFARPNDLFRHHKCHWKETGTDSGQFRCPFKAGNADQCSHSLGIFSRCDTYKNHLKAIHFDYPGGTRKSERATSAGRCALCQKQFATVDEWLTTHVDTRLCEHMK</sequence>
<protein>
    <submittedName>
        <fullName evidence="4">Zinc-finger of C2H2 type</fullName>
    </submittedName>
</protein>
<evidence type="ECO:0000259" key="3">
    <source>
        <dbReference type="PROSITE" id="PS50157"/>
    </source>
</evidence>
<dbReference type="SUPFAM" id="SSF57667">
    <property type="entry name" value="beta-beta-alpha zinc fingers"/>
    <property type="match status" value="1"/>
</dbReference>
<dbReference type="InterPro" id="IPR013087">
    <property type="entry name" value="Znf_C2H2_type"/>
</dbReference>
<accession>A0A4P6XJS1</accession>
<evidence type="ECO:0000313" key="5">
    <source>
        <dbReference type="Proteomes" id="UP000292447"/>
    </source>
</evidence>
<feature type="region of interest" description="Disordered" evidence="2">
    <location>
        <begin position="184"/>
        <end position="210"/>
    </location>
</feature>